<dbReference type="InterPro" id="IPR025867">
    <property type="entry name" value="MnmE_helical"/>
</dbReference>
<dbReference type="InterPro" id="IPR004520">
    <property type="entry name" value="GTPase_MnmE"/>
</dbReference>
<evidence type="ECO:0000256" key="8">
    <source>
        <dbReference type="HAMAP-Rule" id="MF_00379"/>
    </source>
</evidence>
<comment type="similarity">
    <text evidence="1 8 9">Belongs to the TRAFAC class TrmE-Era-EngA-EngB-Septin-like GTPase superfamily. TrmE GTPase family.</text>
</comment>
<comment type="caution">
    <text evidence="12">The sequence shown here is derived from an EMBL/GenBank/DDBJ whole genome shotgun (WGS) entry which is preliminary data.</text>
</comment>
<reference evidence="12 13" key="1">
    <citation type="submission" date="2021-07" db="EMBL/GenBank/DDBJ databases">
        <authorList>
            <person name="Kim M.K."/>
        </authorList>
    </citation>
    <scope>NUCLEOTIDE SEQUENCE [LARGE SCALE GENOMIC DNA]</scope>
    <source>
        <strain evidence="12 13">HLY7-15</strain>
    </source>
</reference>
<evidence type="ECO:0000256" key="5">
    <source>
        <dbReference type="ARBA" id="ARBA00022842"/>
    </source>
</evidence>
<dbReference type="Proteomes" id="UP000774935">
    <property type="component" value="Unassembled WGS sequence"/>
</dbReference>
<dbReference type="Pfam" id="PF01926">
    <property type="entry name" value="MMR_HSR1"/>
    <property type="match status" value="1"/>
</dbReference>
<dbReference type="CDD" id="cd14858">
    <property type="entry name" value="TrmE_N"/>
    <property type="match status" value="1"/>
</dbReference>
<dbReference type="CDD" id="cd04164">
    <property type="entry name" value="trmE"/>
    <property type="match status" value="1"/>
</dbReference>
<name>A0ABS6XA62_9BACT</name>
<keyword evidence="2 8" id="KW-0963">Cytoplasm</keyword>
<feature type="binding site" evidence="8">
    <location>
        <position position="257"/>
    </location>
    <ligand>
        <name>Mg(2+)</name>
        <dbReference type="ChEBI" id="CHEBI:18420"/>
    </ligand>
</feature>
<comment type="subcellular location">
    <subcellularLocation>
        <location evidence="8">Cytoplasm</location>
    </subcellularLocation>
</comment>
<feature type="binding site" evidence="8">
    <location>
        <begin position="276"/>
        <end position="279"/>
    </location>
    <ligand>
        <name>GTP</name>
        <dbReference type="ChEBI" id="CHEBI:37565"/>
    </ligand>
</feature>
<evidence type="ECO:0000256" key="1">
    <source>
        <dbReference type="ARBA" id="ARBA00011043"/>
    </source>
</evidence>
<feature type="binding site" evidence="8">
    <location>
        <position position="253"/>
    </location>
    <ligand>
        <name>K(+)</name>
        <dbReference type="ChEBI" id="CHEBI:29103"/>
    </ligand>
</feature>
<sequence length="459" mass="50147">MNSNILTTDTIVAVATAPGTGAIAVIRLSGPEAITITNSVFKGKDLIKQASHTLHFGTIRDGEKIIDEVLVSLFVAPHSYTKENVVEISCHGSDFIVQQIMQLLLKKGARLANAGEFTKRAFLNGQFDLAQAEAVADLIASDSALSHEVAMKQMRGGFSQEIKRLRGELVHFASMIELELDFGEEDVEFADREQLRSLINNIQTIIRELLKSFELGNVIKNGVPTVIVGKPNAGKSTLLNKLLNEEKAIVSDVPGTTRDFIEDEINIGGITFRFIDTAGLRETTDKVEAIGVERTHQKLSQSALIIYLFDITESTPEEVQDEIAKLNPKNLPLLPVANKIDQATPEKLASFAGMDSLVQISAAEGANLEVLKQALTDKVNLRKLNTQQQTIVTNLRHVDSLNKTYEALDDVLNGLAIGISNDLVAADIRRALYSLGQITGEITTDDLLDNIFTKFCIGK</sequence>
<dbReference type="RefSeq" id="WP_199109391.1">
    <property type="nucleotide sequence ID" value="NZ_JAHWXQ010000002.1"/>
</dbReference>
<dbReference type="Gene3D" id="3.40.50.300">
    <property type="entry name" value="P-loop containing nucleotide triphosphate hydrolases"/>
    <property type="match status" value="1"/>
</dbReference>
<comment type="subunit">
    <text evidence="8">Homodimer. Heterotetramer of two MnmE and two MnmG subunits.</text>
</comment>
<keyword evidence="8" id="KW-0378">Hydrolase</keyword>
<dbReference type="InterPro" id="IPR027368">
    <property type="entry name" value="MnmE_dom2"/>
</dbReference>
<dbReference type="PANTHER" id="PTHR42714">
    <property type="entry name" value="TRNA MODIFICATION GTPASE GTPBP3"/>
    <property type="match status" value="1"/>
</dbReference>
<dbReference type="PROSITE" id="PS50052">
    <property type="entry name" value="GUANYLATE_KINASE_2"/>
    <property type="match status" value="1"/>
</dbReference>
<dbReference type="Pfam" id="PF10396">
    <property type="entry name" value="TrmE_N"/>
    <property type="match status" value="1"/>
</dbReference>
<dbReference type="PROSITE" id="PS51709">
    <property type="entry name" value="G_TRME"/>
    <property type="match status" value="1"/>
</dbReference>
<keyword evidence="7 8" id="KW-0342">GTP-binding</keyword>
<evidence type="ECO:0000259" key="11">
    <source>
        <dbReference type="PROSITE" id="PS51709"/>
    </source>
</evidence>
<feature type="binding site" evidence="8">
    <location>
        <position position="236"/>
    </location>
    <ligand>
        <name>Mg(2+)</name>
        <dbReference type="ChEBI" id="CHEBI:18420"/>
    </ligand>
</feature>
<comment type="caution">
    <text evidence="8">Lacks conserved residue(s) required for the propagation of feature annotation.</text>
</comment>
<evidence type="ECO:0000256" key="3">
    <source>
        <dbReference type="ARBA" id="ARBA00022694"/>
    </source>
</evidence>
<feature type="binding site" evidence="8">
    <location>
        <position position="251"/>
    </location>
    <ligand>
        <name>K(+)</name>
        <dbReference type="ChEBI" id="CHEBI:29103"/>
    </ligand>
</feature>
<evidence type="ECO:0000256" key="4">
    <source>
        <dbReference type="ARBA" id="ARBA00022741"/>
    </source>
</evidence>
<comment type="function">
    <text evidence="8">Exhibits a very high intrinsic GTPase hydrolysis rate. Involved in the addition of a carboxymethylaminomethyl (cmnm) group at the wobble position (U34) of certain tRNAs, forming tRNA-cmnm(5)s(2)U34.</text>
</comment>
<dbReference type="NCBIfam" id="TIGR00231">
    <property type="entry name" value="small_GTP"/>
    <property type="match status" value="1"/>
</dbReference>
<dbReference type="EC" id="3.6.-.-" evidence="8"/>
<dbReference type="InterPro" id="IPR005225">
    <property type="entry name" value="Small_GTP-bd"/>
</dbReference>
<gene>
    <name evidence="8 12" type="primary">mnmE</name>
    <name evidence="8" type="synonym">trmE</name>
    <name evidence="12" type="ORF">KYK27_07335</name>
</gene>
<dbReference type="EMBL" id="JAHWXQ010000002">
    <property type="protein sequence ID" value="MBW3364849.1"/>
    <property type="molecule type" value="Genomic_DNA"/>
</dbReference>
<accession>A0ABS6XA62</accession>
<evidence type="ECO:0000313" key="13">
    <source>
        <dbReference type="Proteomes" id="UP000774935"/>
    </source>
</evidence>
<keyword evidence="5 8" id="KW-0460">Magnesium</keyword>
<proteinExistence type="inferred from homology"/>
<keyword evidence="8" id="KW-0479">Metal-binding</keyword>
<evidence type="ECO:0000256" key="7">
    <source>
        <dbReference type="ARBA" id="ARBA00023134"/>
    </source>
</evidence>
<protein>
    <recommendedName>
        <fullName evidence="8">tRNA modification GTPase MnmE</fullName>
        <ecNumber evidence="8">3.6.-.-</ecNumber>
    </recommendedName>
</protein>
<evidence type="ECO:0000256" key="2">
    <source>
        <dbReference type="ARBA" id="ARBA00022490"/>
    </source>
</evidence>
<feature type="binding site" evidence="8">
    <location>
        <position position="232"/>
    </location>
    <ligand>
        <name>K(+)</name>
        <dbReference type="ChEBI" id="CHEBI:29103"/>
    </ligand>
</feature>
<dbReference type="SUPFAM" id="SSF116878">
    <property type="entry name" value="TrmE connector domain"/>
    <property type="match status" value="1"/>
</dbReference>
<dbReference type="Pfam" id="PF12631">
    <property type="entry name" value="MnmE_helical"/>
    <property type="match status" value="1"/>
</dbReference>
<evidence type="ECO:0000259" key="10">
    <source>
        <dbReference type="PROSITE" id="PS50052"/>
    </source>
</evidence>
<keyword evidence="13" id="KW-1185">Reference proteome</keyword>
<evidence type="ECO:0000256" key="6">
    <source>
        <dbReference type="ARBA" id="ARBA00022958"/>
    </source>
</evidence>
<dbReference type="InterPro" id="IPR027266">
    <property type="entry name" value="TrmE/GcvT-like"/>
</dbReference>
<dbReference type="InterPro" id="IPR018948">
    <property type="entry name" value="GTP-bd_TrmE_N"/>
</dbReference>
<feature type="binding site" evidence="8">
    <location>
        <begin position="251"/>
        <end position="257"/>
    </location>
    <ligand>
        <name>GTP</name>
        <dbReference type="ChEBI" id="CHEBI:37565"/>
    </ligand>
</feature>
<dbReference type="Gene3D" id="1.20.120.430">
    <property type="entry name" value="tRNA modification GTPase MnmE domain 2"/>
    <property type="match status" value="1"/>
</dbReference>
<feature type="domain" description="TrmE-type G" evidence="11">
    <location>
        <begin position="222"/>
        <end position="380"/>
    </location>
</feature>
<dbReference type="Gene3D" id="3.30.1360.120">
    <property type="entry name" value="Probable tRNA modification gtpase trme, domain 1"/>
    <property type="match status" value="1"/>
</dbReference>
<feature type="domain" description="Guanylate kinase-like" evidence="10">
    <location>
        <begin position="222"/>
        <end position="413"/>
    </location>
</feature>
<feature type="binding site" evidence="8">
    <location>
        <begin position="232"/>
        <end position="237"/>
    </location>
    <ligand>
        <name>GTP</name>
        <dbReference type="ChEBI" id="CHEBI:37565"/>
    </ligand>
</feature>
<evidence type="ECO:0000256" key="9">
    <source>
        <dbReference type="RuleBase" id="RU003313"/>
    </source>
</evidence>
<dbReference type="SUPFAM" id="SSF52540">
    <property type="entry name" value="P-loop containing nucleoside triphosphate hydrolases"/>
    <property type="match status" value="1"/>
</dbReference>
<organism evidence="12 13">
    <name type="scientific">Pontibacter populi</name>
    <dbReference type="NCBI Taxonomy" id="890055"/>
    <lineage>
        <taxon>Bacteria</taxon>
        <taxon>Pseudomonadati</taxon>
        <taxon>Bacteroidota</taxon>
        <taxon>Cytophagia</taxon>
        <taxon>Cytophagales</taxon>
        <taxon>Hymenobacteraceae</taxon>
        <taxon>Pontibacter</taxon>
    </lineage>
</organism>
<dbReference type="NCBIfam" id="TIGR00450">
    <property type="entry name" value="mnmE_trmE_thdF"/>
    <property type="match status" value="1"/>
</dbReference>
<dbReference type="HAMAP" id="MF_00379">
    <property type="entry name" value="GTPase_MnmE"/>
    <property type="match status" value="1"/>
</dbReference>
<evidence type="ECO:0000313" key="12">
    <source>
        <dbReference type="EMBL" id="MBW3364849.1"/>
    </source>
</evidence>
<dbReference type="InterPro" id="IPR031168">
    <property type="entry name" value="G_TrmE"/>
</dbReference>
<dbReference type="InterPro" id="IPR008144">
    <property type="entry name" value="Guanylate_kin-like_dom"/>
</dbReference>
<feature type="binding site" evidence="8">
    <location>
        <position position="256"/>
    </location>
    <ligand>
        <name>K(+)</name>
        <dbReference type="ChEBI" id="CHEBI:29103"/>
    </ligand>
</feature>
<keyword evidence="3 8" id="KW-0819">tRNA processing</keyword>
<keyword evidence="4 8" id="KW-0547">Nucleotide-binding</keyword>
<keyword evidence="6 8" id="KW-0630">Potassium</keyword>
<dbReference type="InterPro" id="IPR027417">
    <property type="entry name" value="P-loop_NTPase"/>
</dbReference>
<comment type="cofactor">
    <cofactor evidence="8">
        <name>K(+)</name>
        <dbReference type="ChEBI" id="CHEBI:29103"/>
    </cofactor>
    <text evidence="8">Binds 1 potassium ion per subunit.</text>
</comment>
<dbReference type="InterPro" id="IPR006073">
    <property type="entry name" value="GTP-bd"/>
</dbReference>
<dbReference type="PANTHER" id="PTHR42714:SF2">
    <property type="entry name" value="TRNA MODIFICATION GTPASE GTPBP3, MITOCHONDRIAL"/>
    <property type="match status" value="1"/>
</dbReference>
<dbReference type="NCBIfam" id="NF003661">
    <property type="entry name" value="PRK05291.1-3"/>
    <property type="match status" value="1"/>
</dbReference>